<evidence type="ECO:0000259" key="2">
    <source>
        <dbReference type="PROSITE" id="PS50828"/>
    </source>
</evidence>
<evidence type="ECO:0000313" key="4">
    <source>
        <dbReference type="Proteomes" id="UP000278756"/>
    </source>
</evidence>
<dbReference type="EMBL" id="AP018827">
    <property type="protein sequence ID" value="BBF79502.1"/>
    <property type="molecule type" value="Genomic_DNA"/>
</dbReference>
<evidence type="ECO:0000256" key="1">
    <source>
        <dbReference type="SAM" id="MobiDB-lite"/>
    </source>
</evidence>
<dbReference type="SMART" id="SM00463">
    <property type="entry name" value="SMR"/>
    <property type="match status" value="1"/>
</dbReference>
<dbReference type="InterPro" id="IPR002625">
    <property type="entry name" value="Smr_dom"/>
</dbReference>
<reference evidence="4" key="2">
    <citation type="journal article" date="2017" name="Plant Physiol. Biochem.">
        <title>Differential oxidative and antioxidative response of duckweed Lemna minor toward plant growth promoting/inhibiting bacteria.</title>
        <authorList>
            <person name="Ishizawa H."/>
            <person name="Kuroda M."/>
            <person name="Morikawa M."/>
            <person name="Ike M."/>
        </authorList>
    </citation>
    <scope>NUCLEOTIDE SEQUENCE [LARGE SCALE GENOMIC DNA]</scope>
    <source>
        <strain evidence="4">M6</strain>
    </source>
</reference>
<dbReference type="PROSITE" id="PS50828">
    <property type="entry name" value="SMR"/>
    <property type="match status" value="1"/>
</dbReference>
<feature type="region of interest" description="Disordered" evidence="1">
    <location>
        <begin position="85"/>
        <end position="108"/>
    </location>
</feature>
<dbReference type="Gene3D" id="3.30.1370.110">
    <property type="match status" value="1"/>
</dbReference>
<name>A0A3G9FWK6_9CAUL</name>
<dbReference type="Pfam" id="PF01713">
    <property type="entry name" value="Smr"/>
    <property type="match status" value="1"/>
</dbReference>
<dbReference type="PANTHER" id="PTHR35562">
    <property type="entry name" value="DNA ENDONUCLEASE SMRA-RELATED"/>
    <property type="match status" value="1"/>
</dbReference>
<dbReference type="Proteomes" id="UP000278756">
    <property type="component" value="Chromosome 1"/>
</dbReference>
<dbReference type="SUPFAM" id="SSF160443">
    <property type="entry name" value="SMR domain-like"/>
    <property type="match status" value="1"/>
</dbReference>
<organism evidence="3 4">
    <name type="scientific">Asticcacaulis excentricus</name>
    <dbReference type="NCBI Taxonomy" id="78587"/>
    <lineage>
        <taxon>Bacteria</taxon>
        <taxon>Pseudomonadati</taxon>
        <taxon>Pseudomonadota</taxon>
        <taxon>Alphaproteobacteria</taxon>
        <taxon>Caulobacterales</taxon>
        <taxon>Caulobacteraceae</taxon>
        <taxon>Asticcacaulis</taxon>
    </lineage>
</organism>
<reference evidence="4" key="1">
    <citation type="journal article" date="2017" name="Biotechnol. Biofuels">
        <title>Evaluation of environmental bacterial communities as a factor affecting the growth of duckweed Lemna minor.</title>
        <authorList>
            <person name="Ishizawa H."/>
            <person name="Kuroda M."/>
            <person name="Morikawa M."/>
            <person name="Ike M."/>
        </authorList>
    </citation>
    <scope>NUCLEOTIDE SEQUENCE [LARGE SCALE GENOMIC DNA]</scope>
    <source>
        <strain evidence="4">M6</strain>
    </source>
</reference>
<dbReference type="AlphaFoldDB" id="A0A3G9FWK6"/>
<dbReference type="RefSeq" id="WP_126419504.1">
    <property type="nucleotide sequence ID" value="NZ_AP018827.1"/>
</dbReference>
<dbReference type="PANTHER" id="PTHR35562:SF2">
    <property type="entry name" value="DNA ENDONUCLEASE SMRA-RELATED"/>
    <property type="match status" value="1"/>
</dbReference>
<dbReference type="OrthoDB" id="7165597at2"/>
<sequence length="201" mass="22314">MKRFGLKDEDLKLWHLVTATVRPHALSKKKPAPAKPPFAQPEIETVTIKGLPEGQNTLSAPRIERPLPLVPFKIGEAVRPQSGFRLSEATSFSPDPIEPKRKRRISRERDPIEARLDLHGLNQIQAEQRLKAFVQQAWANDYRAVLVITGKGMAENGILKRNAPEWLSDPALAHIVAGISQAHARHGGSGALYVALKRRQG</sequence>
<gene>
    <name evidence="3" type="ORF">EM6_0068</name>
</gene>
<dbReference type="InterPro" id="IPR036063">
    <property type="entry name" value="Smr_dom_sf"/>
</dbReference>
<protein>
    <submittedName>
        <fullName evidence="3">Smr family protein</fullName>
    </submittedName>
</protein>
<evidence type="ECO:0000313" key="3">
    <source>
        <dbReference type="EMBL" id="BBF79502.1"/>
    </source>
</evidence>
<feature type="domain" description="Smr" evidence="2">
    <location>
        <begin position="116"/>
        <end position="197"/>
    </location>
</feature>
<proteinExistence type="predicted"/>
<accession>A0A3G9FWK6</accession>